<dbReference type="InterPro" id="IPR013106">
    <property type="entry name" value="Ig_V-set"/>
</dbReference>
<dbReference type="OrthoDB" id="10055806at2759"/>
<organism evidence="10 11">
    <name type="scientific">Muraenolepis orangiensis</name>
    <name type="common">Patagonian moray cod</name>
    <dbReference type="NCBI Taxonomy" id="630683"/>
    <lineage>
        <taxon>Eukaryota</taxon>
        <taxon>Metazoa</taxon>
        <taxon>Chordata</taxon>
        <taxon>Craniata</taxon>
        <taxon>Vertebrata</taxon>
        <taxon>Euteleostomi</taxon>
        <taxon>Actinopterygii</taxon>
        <taxon>Neopterygii</taxon>
        <taxon>Teleostei</taxon>
        <taxon>Neoteleostei</taxon>
        <taxon>Acanthomorphata</taxon>
        <taxon>Zeiogadaria</taxon>
        <taxon>Gadariae</taxon>
        <taxon>Gadiformes</taxon>
        <taxon>Muraenolepidoidei</taxon>
        <taxon>Muraenolepididae</taxon>
        <taxon>Muraenolepis</taxon>
    </lineage>
</organism>
<dbReference type="SUPFAM" id="SSF51905">
    <property type="entry name" value="FAD/NAD(P)-binding domain"/>
    <property type="match status" value="2"/>
</dbReference>
<dbReference type="GO" id="GO:0050863">
    <property type="term" value="P:regulation of T cell activation"/>
    <property type="evidence" value="ECO:0007669"/>
    <property type="project" value="UniProtKB-ARBA"/>
</dbReference>
<evidence type="ECO:0000313" key="10">
    <source>
        <dbReference type="EMBL" id="KAJ3585288.1"/>
    </source>
</evidence>
<keyword evidence="2" id="KW-0285">Flavoprotein</keyword>
<dbReference type="InterPro" id="IPR013783">
    <property type="entry name" value="Ig-like_fold"/>
</dbReference>
<dbReference type="InterPro" id="IPR050504">
    <property type="entry name" value="IgSF_BTN/MOG"/>
</dbReference>
<proteinExistence type="predicted"/>
<evidence type="ECO:0000259" key="9">
    <source>
        <dbReference type="PROSITE" id="PS50835"/>
    </source>
</evidence>
<dbReference type="Gene3D" id="2.60.40.10">
    <property type="entry name" value="Immunoglobulins"/>
    <property type="match status" value="7"/>
</dbReference>
<evidence type="ECO:0000256" key="8">
    <source>
        <dbReference type="ARBA" id="ARBA00023319"/>
    </source>
</evidence>
<comment type="subcellular location">
    <subcellularLocation>
        <location evidence="1">Membrane</location>
    </subcellularLocation>
</comment>
<evidence type="ECO:0000256" key="4">
    <source>
        <dbReference type="ARBA" id="ARBA00022827"/>
    </source>
</evidence>
<dbReference type="PROSITE" id="PS50835">
    <property type="entry name" value="IG_LIKE"/>
    <property type="match status" value="1"/>
</dbReference>
<keyword evidence="5" id="KW-0472">Membrane</keyword>
<evidence type="ECO:0000256" key="6">
    <source>
        <dbReference type="ARBA" id="ARBA00023157"/>
    </source>
</evidence>
<dbReference type="InterPro" id="IPR002937">
    <property type="entry name" value="Amino_oxidase"/>
</dbReference>
<feature type="non-terminal residue" evidence="10">
    <location>
        <position position="1199"/>
    </location>
</feature>
<dbReference type="SUPFAM" id="SSF54373">
    <property type="entry name" value="FAD-linked reductases, C-terminal domain"/>
    <property type="match status" value="3"/>
</dbReference>
<dbReference type="Proteomes" id="UP001148018">
    <property type="component" value="Unassembled WGS sequence"/>
</dbReference>
<comment type="caution">
    <text evidence="10">The sequence shown here is derived from an EMBL/GenBank/DDBJ whole genome shotgun (WGS) entry which is preliminary data.</text>
</comment>
<keyword evidence="11" id="KW-1185">Reference proteome</keyword>
<protein>
    <recommendedName>
        <fullName evidence="9">Ig-like domain-containing protein</fullName>
    </recommendedName>
</protein>
<dbReference type="InterPro" id="IPR003598">
    <property type="entry name" value="Ig_sub2"/>
</dbReference>
<keyword evidence="4" id="KW-0274">FAD</keyword>
<feature type="non-terminal residue" evidence="10">
    <location>
        <position position="1"/>
    </location>
</feature>
<dbReference type="SMART" id="SM00406">
    <property type="entry name" value="IGv"/>
    <property type="match status" value="6"/>
</dbReference>
<dbReference type="Pfam" id="PF07686">
    <property type="entry name" value="V-set"/>
    <property type="match status" value="3"/>
</dbReference>
<sequence length="1199" mass="136352">QNPAYRGRTVLLEEDLERGIISLRLSRVRLADEGNYTCLFSSVHNQYTVQLLVGEAHSVMALVGDDVTLSYDTKQLKDISEETVEWSRADLKPDLVHLLEDRRTFYKLQNPAYRGRTVLSEEDLARGIISLRLSRVRLADEGNYTCLFSSVHNQYTVQLLVGEAHSVMALVGDDVTLSYDTKQLTDISEETVEWSRADLKPDLVHLHEDRRTFYKQQNPAYRGRTVLLEEDLERGIISLRLSRVRLADEGNYTCLFSSVHNQYTVQLLVALHCRLVSPAKQNSKVKQITQSEAGVSVSYQEGEECDLTKLSADTVLVPATAKVAHFIDFDPPLTTGKRQALSSVHYDSSIKIIVTFSRRFWEDDNIKGGKSITDRPSRFIYYPSHSFPENPDIGMLLASYTWSDDSLLFLGLEDEELKEVALRDLVLIHWEQVWDLCTGVVVKKWSSDPYSLGAFALFTPYQHTDFATELFKTQGEAHSVMALVGDDVTLSYDTKQLTDISEETVEWSRADLKPDLVHLHEDRRTFYKQQNPAYRGRTVLLEEDLERGIISLRLSRVRLADEGNYTCLFSSVHNQYTVQLLVALHCRLVSPAKLNSKVKQITQSEAGVSVFYQEGEECGLTKLSADTVLVPATAKVARFIDFDPPLTTGKRQALSSVHYDSSIKIIVTFSRRFWEDDDIKGGKSITDCPSRFIYYPSHIFPENPDIGVLLASYTWSDDSLLFLGLEDEELKEVALRDLVLIHWEQVWDLCTGVVVKKWSSDPYSLGAFALFTPYQHTDFATEVFKTQGRQNPAYRGRTVLSEEDLERGIISLRLSRVRLADEGNYTCLFSSVHNQYTVQLLVAVCRHSTGPSHSQALALSSVHYDSSTKIILTFSRRFWEDDDIKGEKSITDCPSPIIYYPSHIFPENPDIGVLLASYTWSNDSLLFLGLGDEELKEVALRDLVLIHGEQVRDLCTRVVVKKWSSDPYSLGAFALFTPYQHTDFATELFKTQGRQNPAYRGRTVLSEEDLERGIISLRLSRVRLADEGNYTCLFSSVHNQYTVQLLVGEAHSVMALVGDDVTLSYDTKRLKDISEETVEWSRTDLKSDLVHLHEDHRTFNKQQNPAYRGRTVLSEEDLERGIISLRLSRVQLADEGNYTCLFSSVHNQYTVQLLEYLVEVAHLKAEELRMIGDLLNENSLMYTALTEMIYEQADINDST</sequence>
<evidence type="ECO:0000256" key="2">
    <source>
        <dbReference type="ARBA" id="ARBA00022630"/>
    </source>
</evidence>
<reference evidence="10" key="1">
    <citation type="submission" date="2022-07" db="EMBL/GenBank/DDBJ databases">
        <title>Chromosome-level genome of Muraenolepis orangiensis.</title>
        <authorList>
            <person name="Kim J."/>
        </authorList>
    </citation>
    <scope>NUCLEOTIDE SEQUENCE</scope>
    <source>
        <strain evidence="10">KU_S4_2022</strain>
        <tissue evidence="10">Muscle</tissue>
    </source>
</reference>
<keyword evidence="6" id="KW-1015">Disulfide bond</keyword>
<gene>
    <name evidence="10" type="ORF">NHX12_014009</name>
</gene>
<dbReference type="SMART" id="SM00408">
    <property type="entry name" value="IGc2"/>
    <property type="match status" value="4"/>
</dbReference>
<dbReference type="SUPFAM" id="SSF48726">
    <property type="entry name" value="Immunoglobulin"/>
    <property type="match status" value="7"/>
</dbReference>
<keyword evidence="7" id="KW-0325">Glycoprotein</keyword>
<dbReference type="InterPro" id="IPR036179">
    <property type="entry name" value="Ig-like_dom_sf"/>
</dbReference>
<dbReference type="GO" id="GO:1903037">
    <property type="term" value="P:regulation of leukocyte cell-cell adhesion"/>
    <property type="evidence" value="ECO:0007669"/>
    <property type="project" value="UniProtKB-ARBA"/>
</dbReference>
<dbReference type="FunFam" id="2.60.40.10:FF:000142">
    <property type="entry name" value="V-set domain-containing T-cell activation inhibitor 1"/>
    <property type="match status" value="3"/>
</dbReference>
<dbReference type="EMBL" id="JANIIK010000118">
    <property type="protein sequence ID" value="KAJ3585288.1"/>
    <property type="molecule type" value="Genomic_DNA"/>
</dbReference>
<dbReference type="InterPro" id="IPR007110">
    <property type="entry name" value="Ig-like_dom"/>
</dbReference>
<accession>A0A9Q0DCY7</accession>
<evidence type="ECO:0000313" key="11">
    <source>
        <dbReference type="Proteomes" id="UP001148018"/>
    </source>
</evidence>
<evidence type="ECO:0000256" key="7">
    <source>
        <dbReference type="ARBA" id="ARBA00023180"/>
    </source>
</evidence>
<feature type="domain" description="Ig-like" evidence="9">
    <location>
        <begin position="997"/>
        <end position="1152"/>
    </location>
</feature>
<dbReference type="InterPro" id="IPR003599">
    <property type="entry name" value="Ig_sub"/>
</dbReference>
<name>A0A9Q0DCY7_9TELE</name>
<evidence type="ECO:0000256" key="5">
    <source>
        <dbReference type="ARBA" id="ARBA00023136"/>
    </source>
</evidence>
<dbReference type="GO" id="GO:0016020">
    <property type="term" value="C:membrane"/>
    <property type="evidence" value="ECO:0007669"/>
    <property type="project" value="UniProtKB-SubCell"/>
</dbReference>
<evidence type="ECO:0000256" key="1">
    <source>
        <dbReference type="ARBA" id="ARBA00004370"/>
    </source>
</evidence>
<keyword evidence="3" id="KW-0732">Signal</keyword>
<dbReference type="Pfam" id="PF01593">
    <property type="entry name" value="Amino_oxidase"/>
    <property type="match status" value="3"/>
</dbReference>
<dbReference type="InterPro" id="IPR036188">
    <property type="entry name" value="FAD/NAD-bd_sf"/>
</dbReference>
<dbReference type="GO" id="GO:0016491">
    <property type="term" value="F:oxidoreductase activity"/>
    <property type="evidence" value="ECO:0007669"/>
    <property type="project" value="InterPro"/>
</dbReference>
<dbReference type="PANTHER" id="PTHR24100">
    <property type="entry name" value="BUTYROPHILIN"/>
    <property type="match status" value="1"/>
</dbReference>
<dbReference type="SMART" id="SM00409">
    <property type="entry name" value="IG"/>
    <property type="match status" value="6"/>
</dbReference>
<keyword evidence="8" id="KW-0393">Immunoglobulin domain</keyword>
<dbReference type="AlphaFoldDB" id="A0A9Q0DCY7"/>
<dbReference type="Gene3D" id="3.90.660.10">
    <property type="match status" value="3"/>
</dbReference>
<evidence type="ECO:0000256" key="3">
    <source>
        <dbReference type="ARBA" id="ARBA00022729"/>
    </source>
</evidence>